<dbReference type="GO" id="GO:0034599">
    <property type="term" value="P:cellular response to oxidative stress"/>
    <property type="evidence" value="ECO:0007669"/>
    <property type="project" value="TreeGrafter"/>
</dbReference>
<keyword evidence="2 5" id="KW-0575">Peroxidase</keyword>
<dbReference type="PANTHER" id="PTHR11592:SF78">
    <property type="entry name" value="GLUTATHIONE PEROXIDASE"/>
    <property type="match status" value="1"/>
</dbReference>
<evidence type="ECO:0000256" key="4">
    <source>
        <dbReference type="PIRSR" id="PIRSR000303-1"/>
    </source>
</evidence>
<gene>
    <name evidence="6" type="ORF">EDD79_1001155</name>
</gene>
<dbReference type="Proteomes" id="UP000295504">
    <property type="component" value="Unassembled WGS sequence"/>
</dbReference>
<dbReference type="GO" id="GO:0004601">
    <property type="term" value="F:peroxidase activity"/>
    <property type="evidence" value="ECO:0007669"/>
    <property type="project" value="UniProtKB-KW"/>
</dbReference>
<dbReference type="PANTHER" id="PTHR11592">
    <property type="entry name" value="GLUTATHIONE PEROXIDASE"/>
    <property type="match status" value="1"/>
</dbReference>
<dbReference type="InterPro" id="IPR029759">
    <property type="entry name" value="GPX_AS"/>
</dbReference>
<protein>
    <recommendedName>
        <fullName evidence="5">Glutathione peroxidase</fullName>
    </recommendedName>
</protein>
<sequence>MNFYDFSAKSIFGEEISMKEYEGKVVLVVNTASKCGLTPQFKDLELLYQELKDKGLEILGFPCNQFAKQESGSNEEIYQFCQINYGVTFAMFEKIEVNGKNAHPLYKYLKSKAKSLFSKEIKWNFTKFLIDSKGNVINRYAPTTSPLKIKEDIEKLLSQ</sequence>
<evidence type="ECO:0000313" key="7">
    <source>
        <dbReference type="Proteomes" id="UP000295504"/>
    </source>
</evidence>
<evidence type="ECO:0000256" key="5">
    <source>
        <dbReference type="RuleBase" id="RU000499"/>
    </source>
</evidence>
<dbReference type="Pfam" id="PF00255">
    <property type="entry name" value="GSHPx"/>
    <property type="match status" value="1"/>
</dbReference>
<comment type="caution">
    <text evidence="6">The sequence shown here is derived from an EMBL/GenBank/DDBJ whole genome shotgun (WGS) entry which is preliminary data.</text>
</comment>
<dbReference type="AlphaFoldDB" id="A0A4R2TVP7"/>
<accession>A0A4R2TVP7</accession>
<evidence type="ECO:0000256" key="1">
    <source>
        <dbReference type="ARBA" id="ARBA00006926"/>
    </source>
</evidence>
<keyword evidence="7" id="KW-1185">Reference proteome</keyword>
<dbReference type="PROSITE" id="PS51355">
    <property type="entry name" value="GLUTATHIONE_PEROXID_3"/>
    <property type="match status" value="1"/>
</dbReference>
<comment type="similarity">
    <text evidence="1 5">Belongs to the glutathione peroxidase family.</text>
</comment>
<dbReference type="OrthoDB" id="9809733at2"/>
<dbReference type="CDD" id="cd00340">
    <property type="entry name" value="GSH_Peroxidase"/>
    <property type="match status" value="1"/>
</dbReference>
<dbReference type="RefSeq" id="WP_132847239.1">
    <property type="nucleotide sequence ID" value="NZ_CP058648.1"/>
</dbReference>
<keyword evidence="3 5" id="KW-0560">Oxidoreductase</keyword>
<evidence type="ECO:0000256" key="3">
    <source>
        <dbReference type="ARBA" id="ARBA00023002"/>
    </source>
</evidence>
<evidence type="ECO:0000313" key="6">
    <source>
        <dbReference type="EMBL" id="TCQ08068.1"/>
    </source>
</evidence>
<dbReference type="InterPro" id="IPR029760">
    <property type="entry name" value="GPX_CS"/>
</dbReference>
<dbReference type="PROSITE" id="PS00460">
    <property type="entry name" value="GLUTATHIONE_PEROXID_1"/>
    <property type="match status" value="1"/>
</dbReference>
<dbReference type="PRINTS" id="PR01011">
    <property type="entry name" value="GLUTPROXDASE"/>
</dbReference>
<dbReference type="InterPro" id="IPR000889">
    <property type="entry name" value="Glutathione_peroxidase"/>
</dbReference>
<dbReference type="PROSITE" id="PS00763">
    <property type="entry name" value="GLUTATHIONE_PEROXID_2"/>
    <property type="match status" value="1"/>
</dbReference>
<dbReference type="Gene3D" id="3.40.30.10">
    <property type="entry name" value="Glutaredoxin"/>
    <property type="match status" value="1"/>
</dbReference>
<proteinExistence type="inferred from homology"/>
<dbReference type="EMBL" id="SLYC01000001">
    <property type="protein sequence ID" value="TCQ08068.1"/>
    <property type="molecule type" value="Genomic_DNA"/>
</dbReference>
<dbReference type="FunFam" id="3.40.30.10:FF:000010">
    <property type="entry name" value="Glutathione peroxidase"/>
    <property type="match status" value="1"/>
</dbReference>
<feature type="active site" evidence="4">
    <location>
        <position position="35"/>
    </location>
</feature>
<name>A0A4R2TVP7_9FIRM</name>
<dbReference type="SUPFAM" id="SSF52833">
    <property type="entry name" value="Thioredoxin-like"/>
    <property type="match status" value="1"/>
</dbReference>
<dbReference type="PIRSF" id="PIRSF000303">
    <property type="entry name" value="Glutathion_perox"/>
    <property type="match status" value="1"/>
</dbReference>
<organism evidence="6 7">
    <name type="scientific">Serpentinicella alkaliphila</name>
    <dbReference type="NCBI Taxonomy" id="1734049"/>
    <lineage>
        <taxon>Bacteria</taxon>
        <taxon>Bacillati</taxon>
        <taxon>Bacillota</taxon>
        <taxon>Clostridia</taxon>
        <taxon>Peptostreptococcales</taxon>
        <taxon>Natronincolaceae</taxon>
        <taxon>Serpentinicella</taxon>
    </lineage>
</organism>
<dbReference type="InterPro" id="IPR036249">
    <property type="entry name" value="Thioredoxin-like_sf"/>
</dbReference>
<reference evidence="6 7" key="1">
    <citation type="submission" date="2019-03" db="EMBL/GenBank/DDBJ databases">
        <title>Genomic Encyclopedia of Type Strains, Phase IV (KMG-IV): sequencing the most valuable type-strain genomes for metagenomic binning, comparative biology and taxonomic classification.</title>
        <authorList>
            <person name="Goeker M."/>
        </authorList>
    </citation>
    <scope>NUCLEOTIDE SEQUENCE [LARGE SCALE GENOMIC DNA]</scope>
    <source>
        <strain evidence="6 7">DSM 100013</strain>
    </source>
</reference>
<evidence type="ECO:0000256" key="2">
    <source>
        <dbReference type="ARBA" id="ARBA00022559"/>
    </source>
</evidence>